<evidence type="ECO:0000313" key="2">
    <source>
        <dbReference type="EMBL" id="PZO43285.1"/>
    </source>
</evidence>
<dbReference type="AlphaFoldDB" id="A0A2W4Y8H6"/>
<comment type="caution">
    <text evidence="2">The sequence shown here is derived from an EMBL/GenBank/DDBJ whole genome shotgun (WGS) entry which is preliminary data.</text>
</comment>
<feature type="signal peptide" evidence="1">
    <location>
        <begin position="1"/>
        <end position="25"/>
    </location>
</feature>
<evidence type="ECO:0000313" key="3">
    <source>
        <dbReference type="Proteomes" id="UP000249467"/>
    </source>
</evidence>
<protein>
    <submittedName>
        <fullName evidence="2">Uncharacterized protein</fullName>
    </submittedName>
</protein>
<reference evidence="2 3" key="1">
    <citation type="submission" date="2018-04" db="EMBL/GenBank/DDBJ databases">
        <authorList>
            <person name="Go L.Y."/>
            <person name="Mitchell J.A."/>
        </authorList>
    </citation>
    <scope>NUCLEOTIDE SEQUENCE [LARGE SCALE GENOMIC DNA]</scope>
    <source>
        <strain evidence="2">ULC066bin1</strain>
    </source>
</reference>
<proteinExistence type="predicted"/>
<gene>
    <name evidence="2" type="ORF">DCF19_04865</name>
</gene>
<organism evidence="2 3">
    <name type="scientific">Pseudanabaena frigida</name>
    <dbReference type="NCBI Taxonomy" id="945775"/>
    <lineage>
        <taxon>Bacteria</taxon>
        <taxon>Bacillati</taxon>
        <taxon>Cyanobacteriota</taxon>
        <taxon>Cyanophyceae</taxon>
        <taxon>Pseudanabaenales</taxon>
        <taxon>Pseudanabaenaceae</taxon>
        <taxon>Pseudanabaena</taxon>
    </lineage>
</organism>
<name>A0A2W4Y8H6_9CYAN</name>
<evidence type="ECO:0000256" key="1">
    <source>
        <dbReference type="SAM" id="SignalP"/>
    </source>
</evidence>
<accession>A0A2W4Y8H6</accession>
<reference evidence="2 3" key="2">
    <citation type="submission" date="2018-06" db="EMBL/GenBank/DDBJ databases">
        <title>Metagenomic assembly of (sub)arctic Cyanobacteria and their associated microbiome from non-axenic cultures.</title>
        <authorList>
            <person name="Baurain D."/>
        </authorList>
    </citation>
    <scope>NUCLEOTIDE SEQUENCE [LARGE SCALE GENOMIC DNA]</scope>
    <source>
        <strain evidence="2">ULC066bin1</strain>
    </source>
</reference>
<keyword evidence="1" id="KW-0732">Signal</keyword>
<sequence>MITTNFVVLTLSMAALSMLSATELAASDSCPIAKSIYRDGDGKGFQLIFSPPSSGGVFLATATIDHNKQGQLYRFQVTQSNGYGSVWLLDRETKYSKRDRGLWIAFFDQNLKSATPLFLEKETESPKYAVIAELGSYDYYKRRDRVMGNSSMLLSDTIWIFDRCQ</sequence>
<feature type="chain" id="PRO_5016146867" evidence="1">
    <location>
        <begin position="26"/>
        <end position="165"/>
    </location>
</feature>
<dbReference type="EMBL" id="QBML01000005">
    <property type="protein sequence ID" value="PZO43285.1"/>
    <property type="molecule type" value="Genomic_DNA"/>
</dbReference>
<dbReference type="Proteomes" id="UP000249467">
    <property type="component" value="Unassembled WGS sequence"/>
</dbReference>